<keyword evidence="1" id="KW-0418">Kinase</keyword>
<keyword evidence="1" id="KW-0808">Transferase</keyword>
<sequence length="259" mass="27180">MIVVKIGGSVICKDPSRAVADLARYAGEAIAIHGGGCAVNELLRSLGIQPKYLTHPGGVTSRYTDAETLKAFVMAMSWINKSLVASLAARGVVAVGLTGADGWVVKAKRKERVLVVDERGRQRVVDGGYSGRIVDVDVKALSPPPLKVLAPIALSDKGELLNVDGDQIAFEVASRLRAKLVILSDVDGVMIGGRVVERLGPEEAEALAKSEEVKGGMKRKLLAAAEAAKNGVETAIYNGLVDSPIEKALSGLGTHIIPK</sequence>
<protein>
    <submittedName>
        <fullName evidence="1">[LysW]-aminoadipate/[LysW]-glutamate kinase</fullName>
    </submittedName>
</protein>
<proteinExistence type="predicted"/>
<gene>
    <name evidence="1" type="ORF">TU35_004880</name>
</gene>
<dbReference type="EMBL" id="JZWT02000010">
    <property type="protein sequence ID" value="MFB6490569.1"/>
    <property type="molecule type" value="Genomic_DNA"/>
</dbReference>
<evidence type="ECO:0000313" key="2">
    <source>
        <dbReference type="Proteomes" id="UP000033636"/>
    </source>
</evidence>
<evidence type="ECO:0000313" key="1">
    <source>
        <dbReference type="EMBL" id="MFB6490569.1"/>
    </source>
</evidence>
<reference evidence="1" key="1">
    <citation type="submission" date="2024-07" db="EMBL/GenBank/DDBJ databases">
        <title>Metagenome and Metagenome-Assembled Genomes of Archaea from a hot spring from the geothermal field of Los Azufres, Mexico.</title>
        <authorList>
            <person name="Marin-Paredes R."/>
            <person name="Martinez-Romero E."/>
            <person name="Servin-Garciduenas L.E."/>
        </authorList>
    </citation>
    <scope>NUCLEOTIDE SEQUENCE</scope>
</reference>
<organism evidence="1 2">
    <name type="scientific">Thermoproteus sp. AZ2</name>
    <dbReference type="NCBI Taxonomy" id="1609232"/>
    <lineage>
        <taxon>Archaea</taxon>
        <taxon>Thermoproteota</taxon>
        <taxon>Thermoprotei</taxon>
        <taxon>Thermoproteales</taxon>
        <taxon>Thermoproteaceae</taxon>
        <taxon>Thermoproteus</taxon>
    </lineage>
</organism>
<comment type="caution">
    <text evidence="1">The sequence shown here is derived from an EMBL/GenBank/DDBJ whole genome shotgun (WGS) entry which is preliminary data.</text>
</comment>
<dbReference type="Proteomes" id="UP000033636">
    <property type="component" value="Unassembled WGS sequence"/>
</dbReference>
<name>A0ACC6V0I7_9CREN</name>
<accession>A0ACC6V0I7</accession>